<dbReference type="EMBL" id="CAJVPV010004114">
    <property type="protein sequence ID" value="CAG8566714.1"/>
    <property type="molecule type" value="Genomic_DNA"/>
</dbReference>
<name>A0A9N9BI86_9GLOM</name>
<dbReference type="AlphaFoldDB" id="A0A9N9BI86"/>
<reference evidence="1" key="1">
    <citation type="submission" date="2021-06" db="EMBL/GenBank/DDBJ databases">
        <authorList>
            <person name="Kallberg Y."/>
            <person name="Tangrot J."/>
            <person name="Rosling A."/>
        </authorList>
    </citation>
    <scope>NUCLEOTIDE SEQUENCE</scope>
    <source>
        <strain evidence="1">CL551</strain>
    </source>
</reference>
<proteinExistence type="predicted"/>
<keyword evidence="2" id="KW-1185">Reference proteome</keyword>
<gene>
    <name evidence="1" type="ORF">AMORRO_LOCUS6273</name>
</gene>
<comment type="caution">
    <text evidence="1">The sequence shown here is derived from an EMBL/GenBank/DDBJ whole genome shotgun (WGS) entry which is preliminary data.</text>
</comment>
<evidence type="ECO:0000313" key="1">
    <source>
        <dbReference type="EMBL" id="CAG8566714.1"/>
    </source>
</evidence>
<dbReference type="Proteomes" id="UP000789342">
    <property type="component" value="Unassembled WGS sequence"/>
</dbReference>
<protein>
    <submittedName>
        <fullName evidence="1">4489_t:CDS:1</fullName>
    </submittedName>
</protein>
<organism evidence="1 2">
    <name type="scientific">Acaulospora morrowiae</name>
    <dbReference type="NCBI Taxonomy" id="94023"/>
    <lineage>
        <taxon>Eukaryota</taxon>
        <taxon>Fungi</taxon>
        <taxon>Fungi incertae sedis</taxon>
        <taxon>Mucoromycota</taxon>
        <taxon>Glomeromycotina</taxon>
        <taxon>Glomeromycetes</taxon>
        <taxon>Diversisporales</taxon>
        <taxon>Acaulosporaceae</taxon>
        <taxon>Acaulospora</taxon>
    </lineage>
</organism>
<evidence type="ECO:0000313" key="2">
    <source>
        <dbReference type="Proteomes" id="UP000789342"/>
    </source>
</evidence>
<sequence>MHFELRELENYQDAGSMRAQYYNETHGEDESVIPEYWADLR</sequence>
<accession>A0A9N9BI86</accession>